<sequence length="84" mass="9744">MSLCIIDFCCLQEVAPCVLWLDKSSCKFAGDGVLQFQTKQCRCDQKKTWEGRSGCLRLDYEFLRLRGAASRTWIIFMATHEHYS</sequence>
<dbReference type="Gramene" id="ORUFI02G39760.4">
    <property type="protein sequence ID" value="ORUFI02G39760.4"/>
    <property type="gene ID" value="ORUFI02G39760"/>
</dbReference>
<proteinExistence type="predicted"/>
<name>A0A0E0NN77_ORYRU</name>
<dbReference type="EnsemblPlants" id="ORUFI02G39760.4">
    <property type="protein sequence ID" value="ORUFI02G39760.4"/>
    <property type="gene ID" value="ORUFI02G39760"/>
</dbReference>
<evidence type="ECO:0000313" key="2">
    <source>
        <dbReference type="Proteomes" id="UP000008022"/>
    </source>
</evidence>
<evidence type="ECO:0000313" key="1">
    <source>
        <dbReference type="EnsemblPlants" id="ORUFI02G39760.4"/>
    </source>
</evidence>
<accession>A0A0E0NN77</accession>
<organism evidence="1 2">
    <name type="scientific">Oryza rufipogon</name>
    <name type="common">Brownbeard rice</name>
    <name type="synonym">Asian wild rice</name>
    <dbReference type="NCBI Taxonomy" id="4529"/>
    <lineage>
        <taxon>Eukaryota</taxon>
        <taxon>Viridiplantae</taxon>
        <taxon>Streptophyta</taxon>
        <taxon>Embryophyta</taxon>
        <taxon>Tracheophyta</taxon>
        <taxon>Spermatophyta</taxon>
        <taxon>Magnoliopsida</taxon>
        <taxon>Liliopsida</taxon>
        <taxon>Poales</taxon>
        <taxon>Poaceae</taxon>
        <taxon>BOP clade</taxon>
        <taxon>Oryzoideae</taxon>
        <taxon>Oryzeae</taxon>
        <taxon>Oryzinae</taxon>
        <taxon>Oryza</taxon>
    </lineage>
</organism>
<dbReference type="AlphaFoldDB" id="A0A0E0NN77"/>
<reference evidence="2" key="1">
    <citation type="submission" date="2013-06" db="EMBL/GenBank/DDBJ databases">
        <authorList>
            <person name="Zhao Q."/>
        </authorList>
    </citation>
    <scope>NUCLEOTIDE SEQUENCE</scope>
    <source>
        <strain evidence="2">cv. W1943</strain>
    </source>
</reference>
<dbReference type="Proteomes" id="UP000008022">
    <property type="component" value="Unassembled WGS sequence"/>
</dbReference>
<dbReference type="HOGENOM" id="CLU_2531423_0_0_1"/>
<keyword evidence="2" id="KW-1185">Reference proteome</keyword>
<protein>
    <submittedName>
        <fullName evidence="1">Uncharacterized protein</fullName>
    </submittedName>
</protein>
<reference evidence="1" key="2">
    <citation type="submission" date="2015-06" db="UniProtKB">
        <authorList>
            <consortium name="EnsemblPlants"/>
        </authorList>
    </citation>
    <scope>IDENTIFICATION</scope>
</reference>